<dbReference type="PANTHER" id="PTHR30050:SF8">
    <property type="entry name" value="PRIMOSOMAL PROTEIN DNAI"/>
    <property type="match status" value="1"/>
</dbReference>
<gene>
    <name evidence="2" type="ORF">SY83_07670</name>
</gene>
<dbReference type="EMBL" id="CP011388">
    <property type="protein sequence ID" value="ANE46167.1"/>
    <property type="molecule type" value="Genomic_DNA"/>
</dbReference>
<keyword evidence="3" id="KW-1185">Reference proteome</keyword>
<dbReference type="STRING" id="1178515.SY83_07670"/>
<evidence type="ECO:0000313" key="2">
    <source>
        <dbReference type="EMBL" id="ANE46167.1"/>
    </source>
</evidence>
<proteinExistence type="predicted"/>
<dbReference type="NCBIfam" id="NF006505">
    <property type="entry name" value="PRK08939.1"/>
    <property type="match status" value="1"/>
</dbReference>
<accession>A0A172TH26</accession>
<dbReference type="InterPro" id="IPR002611">
    <property type="entry name" value="IstB_ATP-bd"/>
</dbReference>
<dbReference type="Pfam" id="PF07319">
    <property type="entry name" value="DnaI_N"/>
    <property type="match status" value="1"/>
</dbReference>
<dbReference type="Pfam" id="PF01695">
    <property type="entry name" value="IstB_IS21"/>
    <property type="match status" value="1"/>
</dbReference>
<dbReference type="Gene3D" id="3.40.50.300">
    <property type="entry name" value="P-loop containing nucleotide triphosphate hydrolases"/>
    <property type="match status" value="1"/>
</dbReference>
<reference evidence="2 3" key="1">
    <citation type="submission" date="2015-01" db="EMBL/GenBank/DDBJ databases">
        <title>Paenibacillus swuensis/DY6/whole genome sequencing.</title>
        <authorList>
            <person name="Kim M.K."/>
            <person name="Srinivasan S."/>
            <person name="Lee J.-J."/>
        </authorList>
    </citation>
    <scope>NUCLEOTIDE SEQUENCE [LARGE SCALE GENOMIC DNA]</scope>
    <source>
        <strain evidence="2 3">DY6</strain>
    </source>
</reference>
<dbReference type="GO" id="GO:0006260">
    <property type="term" value="P:DNA replication"/>
    <property type="evidence" value="ECO:0007669"/>
    <property type="project" value="TreeGrafter"/>
</dbReference>
<dbReference type="GO" id="GO:0005524">
    <property type="term" value="F:ATP binding"/>
    <property type="evidence" value="ECO:0007669"/>
    <property type="project" value="InterPro"/>
</dbReference>
<dbReference type="SMART" id="SM00382">
    <property type="entry name" value="AAA"/>
    <property type="match status" value="1"/>
</dbReference>
<dbReference type="RefSeq" id="WP_068605674.1">
    <property type="nucleotide sequence ID" value="NZ_CP011388.1"/>
</dbReference>
<organism evidence="2 3">
    <name type="scientific">Paenibacillus swuensis</name>
    <dbReference type="NCBI Taxonomy" id="1178515"/>
    <lineage>
        <taxon>Bacteria</taxon>
        <taxon>Bacillati</taxon>
        <taxon>Bacillota</taxon>
        <taxon>Bacilli</taxon>
        <taxon>Bacillales</taxon>
        <taxon>Paenibacillaceae</taxon>
        <taxon>Paenibacillus</taxon>
    </lineage>
</organism>
<evidence type="ECO:0000259" key="1">
    <source>
        <dbReference type="SMART" id="SM00382"/>
    </source>
</evidence>
<dbReference type="AlphaFoldDB" id="A0A172TH26"/>
<dbReference type="KEGG" id="pswu:SY83_07670"/>
<dbReference type="InterPro" id="IPR027417">
    <property type="entry name" value="P-loop_NTPase"/>
</dbReference>
<feature type="domain" description="AAA+ ATPase" evidence="1">
    <location>
        <begin position="165"/>
        <end position="309"/>
    </location>
</feature>
<dbReference type="PANTHER" id="PTHR30050">
    <property type="entry name" value="CHROMOSOMAL REPLICATION INITIATOR PROTEIN DNAA"/>
    <property type="match status" value="1"/>
</dbReference>
<name>A0A172TH26_9BACL</name>
<dbReference type="Proteomes" id="UP000076927">
    <property type="component" value="Chromosome"/>
</dbReference>
<dbReference type="OrthoDB" id="61127at2"/>
<dbReference type="InterPro" id="IPR009928">
    <property type="entry name" value="DnaI_N"/>
</dbReference>
<dbReference type="InterPro" id="IPR003593">
    <property type="entry name" value="AAA+_ATPase"/>
</dbReference>
<sequence>MESLSDLLKDPSNRNLLRQAEMNSLGVMSDPAVIKFRAKHPELDEKTLKLNMNRLYQYAQEYNHCTHCPGLDQCPNDMQGHYTKLSVEGVNGSQYVNDHKVPCKKLTAREAELKIRKRIRCMYIDEKVLEEGFSAKEILTMDAKRAESAHRVLSYVEKTKLKGLQSQGLYLAGNFGTGKTYLMSYLLNELAKEGFTGAIVFMPDFVEDIKRMFQDDKKMFETIELLKETDLLILDDLGSENLNAWFRDHVLASILNYRMGRKPTFYTSNHDFEWLQKHLSYTKDGNEENKGARLMERIKPYVEYIKLEGENKRFRNK</sequence>
<evidence type="ECO:0000313" key="3">
    <source>
        <dbReference type="Proteomes" id="UP000076927"/>
    </source>
</evidence>
<dbReference type="SUPFAM" id="SSF52540">
    <property type="entry name" value="P-loop containing nucleoside triphosphate hydrolases"/>
    <property type="match status" value="1"/>
</dbReference>
<dbReference type="PATRIC" id="fig|1178515.4.peg.1521"/>
<protein>
    <submittedName>
        <fullName evidence="2">ATPase AAA</fullName>
    </submittedName>
</protein>